<gene>
    <name evidence="2" type="ORF">NEJAP_2247</name>
</gene>
<evidence type="ECO:0000313" key="2">
    <source>
        <dbReference type="EMBL" id="BBB30195.1"/>
    </source>
</evidence>
<proteinExistence type="predicted"/>
<feature type="region of interest" description="Disordered" evidence="1">
    <location>
        <begin position="1"/>
        <end position="22"/>
    </location>
</feature>
<dbReference type="EMBL" id="AP014546">
    <property type="protein sequence ID" value="BBB30195.1"/>
    <property type="molecule type" value="Genomic_DNA"/>
</dbReference>
<organism evidence="2 3">
    <name type="scientific">Neptunomonas japonica JAMM 1380</name>
    <dbReference type="NCBI Taxonomy" id="1441457"/>
    <lineage>
        <taxon>Bacteria</taxon>
        <taxon>Pseudomonadati</taxon>
        <taxon>Pseudomonadota</taxon>
        <taxon>Gammaproteobacteria</taxon>
        <taxon>Oceanospirillales</taxon>
        <taxon>Oceanospirillaceae</taxon>
        <taxon>Neptunomonas</taxon>
    </lineage>
</organism>
<dbReference type="Proteomes" id="UP000595332">
    <property type="component" value="Chromosome"/>
</dbReference>
<keyword evidence="3" id="KW-1185">Reference proteome</keyword>
<dbReference type="KEGG" id="njp:NEJAP_2247"/>
<reference evidence="2 3" key="1">
    <citation type="journal article" date="2008" name="Int. J. Syst. Evol. Microbiol.">
        <title>Neptunomonas japonica sp. nov., an Osedax japonicus symbiont-like bacterium isolated from sediment adjacent to sperm whale carcasses off Kagoshima, Japan.</title>
        <authorList>
            <person name="Miyazaki M."/>
            <person name="Nogi Y."/>
            <person name="Fujiwara Y."/>
            <person name="Kawato M."/>
            <person name="Kubokawa K."/>
            <person name="Horikoshi K."/>
        </authorList>
    </citation>
    <scope>NUCLEOTIDE SEQUENCE [LARGE SCALE GENOMIC DNA]</scope>
    <source>
        <strain evidence="2 3">JAMM 1380</strain>
    </source>
</reference>
<dbReference type="AlphaFoldDB" id="A0A7R6SWV2"/>
<evidence type="ECO:0000313" key="3">
    <source>
        <dbReference type="Proteomes" id="UP000595332"/>
    </source>
</evidence>
<sequence length="117" mass="13642">MFEAHQPTADLSPSQTRHEDTSIDEQILDQIINSKTHNCPLRIWSSHGKRKDNLGKPNTFLFLYIEYKDHRNNSCYLCKELDSGLLLDHQFLIMLAESVLLKDISAQQTREWLSNNQ</sequence>
<dbReference type="RefSeq" id="WP_201347400.1">
    <property type="nucleotide sequence ID" value="NZ_AP014546.1"/>
</dbReference>
<evidence type="ECO:0000256" key="1">
    <source>
        <dbReference type="SAM" id="MobiDB-lite"/>
    </source>
</evidence>
<accession>A0A7R6SWV2</accession>
<name>A0A7R6SWV2_9GAMM</name>
<protein>
    <submittedName>
        <fullName evidence="2">Uncharacterized protein</fullName>
    </submittedName>
</protein>